<evidence type="ECO:0000256" key="1">
    <source>
        <dbReference type="ARBA" id="ARBA00022723"/>
    </source>
</evidence>
<dbReference type="Proteomes" id="UP000717996">
    <property type="component" value="Unassembled WGS sequence"/>
</dbReference>
<dbReference type="GO" id="GO:0006357">
    <property type="term" value="P:regulation of transcription by RNA polymerase II"/>
    <property type="evidence" value="ECO:0007669"/>
    <property type="project" value="TreeGrafter"/>
</dbReference>
<comment type="caution">
    <text evidence="5">The sequence shown here is derived from an EMBL/GenBank/DDBJ whole genome shotgun (WGS) entry which is preliminary data.</text>
</comment>
<dbReference type="SMART" id="SM00249">
    <property type="entry name" value="PHD"/>
    <property type="match status" value="1"/>
</dbReference>
<dbReference type="EMBL" id="JAANIT010001055">
    <property type="protein sequence ID" value="KAG1542529.1"/>
    <property type="molecule type" value="Genomic_DNA"/>
</dbReference>
<evidence type="ECO:0000313" key="6">
    <source>
        <dbReference type="Proteomes" id="UP000717996"/>
    </source>
</evidence>
<dbReference type="OrthoDB" id="5876363at2759"/>
<dbReference type="InterPro" id="IPR011011">
    <property type="entry name" value="Znf_FYVE_PHD"/>
</dbReference>
<dbReference type="GO" id="GO:0032221">
    <property type="term" value="C:Rpd3S complex"/>
    <property type="evidence" value="ECO:0007669"/>
    <property type="project" value="TreeGrafter"/>
</dbReference>
<name>A0A9P6Y970_RHIOR</name>
<keyword evidence="3" id="KW-0862">Zinc</keyword>
<feature type="domain" description="Zinc finger PHD-type" evidence="4">
    <location>
        <begin position="14"/>
        <end position="95"/>
    </location>
</feature>
<gene>
    <name evidence="5" type="ORF">G6F51_007222</name>
</gene>
<evidence type="ECO:0000313" key="5">
    <source>
        <dbReference type="EMBL" id="KAG1542529.1"/>
    </source>
</evidence>
<dbReference type="SUPFAM" id="SSF57903">
    <property type="entry name" value="FYVE/PHD zinc finger"/>
    <property type="match status" value="1"/>
</dbReference>
<keyword evidence="2" id="KW-0863">Zinc-finger</keyword>
<keyword evidence="1" id="KW-0479">Metal-binding</keyword>
<dbReference type="AlphaFoldDB" id="A0A9P6Y970"/>
<dbReference type="InterPro" id="IPR019787">
    <property type="entry name" value="Znf_PHD-finger"/>
</dbReference>
<dbReference type="InterPro" id="IPR013083">
    <property type="entry name" value="Znf_RING/FYVE/PHD"/>
</dbReference>
<evidence type="ECO:0000259" key="4">
    <source>
        <dbReference type="SMART" id="SM00249"/>
    </source>
</evidence>
<evidence type="ECO:0000256" key="3">
    <source>
        <dbReference type="ARBA" id="ARBA00022833"/>
    </source>
</evidence>
<evidence type="ECO:0000256" key="2">
    <source>
        <dbReference type="ARBA" id="ARBA00022771"/>
    </source>
</evidence>
<sequence length="278" mass="31876">MDSADVEKLTDKWFCNECEHKKGKLVEKGPKVSSDEFGNYLDSTQMRALRNKKTAVKKLMIACDYCALHWHLDCLTPPMAGLPSSAKRWRCPNHIESTMVQKSQRQQRYPDVIDADYPPNISNIQFNVVIKEEQEERKDCEMEESKEHTTERKRTDVITNKDGVVYALPLNSFRFGSSKSRDGSITTSEVSTPAAFIDSPKHSKDKIDTWLNAVIEFQYQRSISSLLKVIASTPNKSPMASPIPTFISGKQRKYQQIERLLRQKDEQEILSLICKNIK</sequence>
<reference evidence="5" key="1">
    <citation type="journal article" date="2020" name="Microb. Genom.">
        <title>Genetic diversity of clinical and environmental Mucorales isolates obtained from an investigation of mucormycosis cases among solid organ transplant recipients.</title>
        <authorList>
            <person name="Nguyen M.H."/>
            <person name="Kaul D."/>
            <person name="Muto C."/>
            <person name="Cheng S.J."/>
            <person name="Richter R.A."/>
            <person name="Bruno V.M."/>
            <person name="Liu G."/>
            <person name="Beyhan S."/>
            <person name="Sundermann A.J."/>
            <person name="Mounaud S."/>
            <person name="Pasculle A.W."/>
            <person name="Nierman W.C."/>
            <person name="Driscoll E."/>
            <person name="Cumbie R."/>
            <person name="Clancy C.J."/>
            <person name="Dupont C.L."/>
        </authorList>
    </citation>
    <scope>NUCLEOTIDE SEQUENCE</scope>
    <source>
        <strain evidence="5">GL16</strain>
    </source>
</reference>
<protein>
    <recommendedName>
        <fullName evidence="4">Zinc finger PHD-type domain-containing protein</fullName>
    </recommendedName>
</protein>
<dbReference type="Gene3D" id="3.30.40.10">
    <property type="entry name" value="Zinc/RING finger domain, C3HC4 (zinc finger)"/>
    <property type="match status" value="1"/>
</dbReference>
<proteinExistence type="predicted"/>
<organism evidence="5 6">
    <name type="scientific">Rhizopus oryzae</name>
    <name type="common">Mucormycosis agent</name>
    <name type="synonym">Rhizopus arrhizus var. delemar</name>
    <dbReference type="NCBI Taxonomy" id="64495"/>
    <lineage>
        <taxon>Eukaryota</taxon>
        <taxon>Fungi</taxon>
        <taxon>Fungi incertae sedis</taxon>
        <taxon>Mucoromycota</taxon>
        <taxon>Mucoromycotina</taxon>
        <taxon>Mucoromycetes</taxon>
        <taxon>Mucorales</taxon>
        <taxon>Mucorineae</taxon>
        <taxon>Rhizopodaceae</taxon>
        <taxon>Rhizopus</taxon>
    </lineage>
</organism>
<dbReference type="InterPro" id="IPR001965">
    <property type="entry name" value="Znf_PHD"/>
</dbReference>
<dbReference type="GO" id="GO:0008270">
    <property type="term" value="F:zinc ion binding"/>
    <property type="evidence" value="ECO:0007669"/>
    <property type="project" value="UniProtKB-KW"/>
</dbReference>
<dbReference type="CDD" id="cd15534">
    <property type="entry name" value="PHD2_PHF12_Rco1"/>
    <property type="match status" value="1"/>
</dbReference>
<dbReference type="InterPro" id="IPR052819">
    <property type="entry name" value="Chromatin_regulatory_protein"/>
</dbReference>
<dbReference type="PANTHER" id="PTHR47636">
    <property type="entry name" value="TRANSCRIPTIONAL REGULATORY PROTEIN RCO1"/>
    <property type="match status" value="1"/>
</dbReference>
<dbReference type="PANTHER" id="PTHR47636:SF1">
    <property type="entry name" value="TRANSCRIPTIONAL REGULATORY PROTEIN RCO1"/>
    <property type="match status" value="1"/>
</dbReference>
<dbReference type="Pfam" id="PF00628">
    <property type="entry name" value="PHD"/>
    <property type="match status" value="1"/>
</dbReference>
<accession>A0A9P6Y970</accession>